<evidence type="ECO:0000256" key="3">
    <source>
        <dbReference type="ARBA" id="ARBA00023295"/>
    </source>
</evidence>
<dbReference type="SUPFAM" id="SSF51445">
    <property type="entry name" value="(Trans)glycosidases"/>
    <property type="match status" value="3"/>
</dbReference>
<keyword evidence="8" id="KW-1185">Reference proteome</keyword>
<evidence type="ECO:0000259" key="6">
    <source>
        <dbReference type="Pfam" id="PF21365"/>
    </source>
</evidence>
<dbReference type="GO" id="GO:0004553">
    <property type="term" value="F:hydrolase activity, hydrolyzing O-glycosyl compounds"/>
    <property type="evidence" value="ECO:0007669"/>
    <property type="project" value="InterPro"/>
</dbReference>
<evidence type="ECO:0000313" key="7">
    <source>
        <dbReference type="EnsemblMetazoa" id="XP_019753437.1"/>
    </source>
</evidence>
<dbReference type="GO" id="GO:0005975">
    <property type="term" value="P:carbohydrate metabolic process"/>
    <property type="evidence" value="ECO:0007669"/>
    <property type="project" value="InterPro"/>
</dbReference>
<reference evidence="7" key="2">
    <citation type="submission" date="2024-08" db="UniProtKB">
        <authorList>
            <consortium name="EnsemblMetazoa"/>
        </authorList>
    </citation>
    <scope>IDENTIFICATION</scope>
</reference>
<dbReference type="InterPro" id="IPR017853">
    <property type="entry name" value="GH"/>
</dbReference>
<dbReference type="EnsemblMetazoa" id="XM_019897878.1">
    <property type="protein sequence ID" value="XP_019753437.1"/>
    <property type="gene ID" value="LOC109532815"/>
</dbReference>
<feature type="domain" description="Glycosyl hydrolase family 31 C-terminal" evidence="6">
    <location>
        <begin position="494"/>
        <end position="575"/>
    </location>
</feature>
<dbReference type="PANTHER" id="PTHR43053:SF4">
    <property type="entry name" value="MYOGENESIS-REGULATING GLYCOSIDASE"/>
    <property type="match status" value="1"/>
</dbReference>
<dbReference type="InterPro" id="IPR013780">
    <property type="entry name" value="Glyco_hydro_b"/>
</dbReference>
<protein>
    <recommendedName>
        <fullName evidence="9">Glycoside hydrolase family 31 N-terminal domain-containing protein</fullName>
    </recommendedName>
</protein>
<dbReference type="CDD" id="cd06592">
    <property type="entry name" value="GH31_NET37"/>
    <property type="match status" value="1"/>
</dbReference>
<feature type="domain" description="Glycoside hydrolase family 31 TIM barrel" evidence="5">
    <location>
        <begin position="29"/>
        <end position="183"/>
    </location>
</feature>
<organism evidence="7 8">
    <name type="scientific">Dendroctonus ponderosae</name>
    <name type="common">Mountain pine beetle</name>
    <dbReference type="NCBI Taxonomy" id="77166"/>
    <lineage>
        <taxon>Eukaryota</taxon>
        <taxon>Metazoa</taxon>
        <taxon>Ecdysozoa</taxon>
        <taxon>Arthropoda</taxon>
        <taxon>Hexapoda</taxon>
        <taxon>Insecta</taxon>
        <taxon>Pterygota</taxon>
        <taxon>Neoptera</taxon>
        <taxon>Endopterygota</taxon>
        <taxon>Coleoptera</taxon>
        <taxon>Polyphaga</taxon>
        <taxon>Cucujiformia</taxon>
        <taxon>Curculionidae</taxon>
        <taxon>Scolytinae</taxon>
        <taxon>Dendroctonus</taxon>
    </lineage>
</organism>
<keyword evidence="2 4" id="KW-0378">Hydrolase</keyword>
<proteinExistence type="inferred from homology"/>
<sequence>MPYNSIFFVGAPEAHPGDKMIEELIWTTWAKYKKPINDETVLEFGRTIRSHGYEGGQLEIDDSWETCYGSQQFTEEKFANIQNTVNTLHEDGWRVSLWIHPFVNDDCEENSAIGKRLGYFVHNPQNETNAVWWNSDYGHQIDFTKPAAAQWWSDRVKSIQESIGMDSFKFDAGEVDYVNQPGVYADAESSPNALTHSYIETCVQFGDLIEVRSSFRGQTYALVGVFLANSAESAKVFSSGVVDLYFEESPVEYDFELRRDNVVKMTGIFGKGVDFTNTSPNFNVTIMSVDDGFRVDWRSSDPNFPSTDCLNLQSETLHWYGGPEIYEQKWPIEKLRLSGDDAYVARKDDNFAGTTCFGSREFIPDKFGNIKNVVEDLQEQGFRVTLWAAPFINPDCTELILEGEEKGISVDFSVLPDMIGGNAYRAQPDLELVIRWTQATVFMPSMQFSFLPWDFEDDEQLKGTEIIRSMVELHTKYAPNIIAAMEEKLINRTPTNPPIWWIVPFDETALGISDEFLLGEDILVAPVMEQGATSRDVYLPEGSWVDGNDPAVKYEGPIWLDYNAPLDVLPYFIKE</sequence>
<evidence type="ECO:0000256" key="2">
    <source>
        <dbReference type="ARBA" id="ARBA00022801"/>
    </source>
</evidence>
<evidence type="ECO:0000259" key="5">
    <source>
        <dbReference type="Pfam" id="PF01055"/>
    </source>
</evidence>
<evidence type="ECO:0008006" key="9">
    <source>
        <dbReference type="Google" id="ProtNLM"/>
    </source>
</evidence>
<dbReference type="AlphaFoldDB" id="A0AAR5NXV4"/>
<dbReference type="InterPro" id="IPR048395">
    <property type="entry name" value="Glyco_hydro_31_C"/>
</dbReference>
<dbReference type="Gene3D" id="2.60.40.1180">
    <property type="entry name" value="Golgi alpha-mannosidase II"/>
    <property type="match status" value="1"/>
</dbReference>
<dbReference type="SUPFAM" id="SSF51011">
    <property type="entry name" value="Glycosyl hydrolase domain"/>
    <property type="match status" value="1"/>
</dbReference>
<accession>A0AAR5NXV4</accession>
<comment type="similarity">
    <text evidence="1 4">Belongs to the glycosyl hydrolase 31 family.</text>
</comment>
<dbReference type="Proteomes" id="UP000019118">
    <property type="component" value="Unassembled WGS sequence"/>
</dbReference>
<dbReference type="Pfam" id="PF01055">
    <property type="entry name" value="Glyco_hydro_31_2nd"/>
    <property type="match status" value="1"/>
</dbReference>
<dbReference type="InterPro" id="IPR000322">
    <property type="entry name" value="Glyco_hydro_31_TIM"/>
</dbReference>
<evidence type="ECO:0000313" key="8">
    <source>
        <dbReference type="Proteomes" id="UP000019118"/>
    </source>
</evidence>
<dbReference type="Gene3D" id="3.20.20.80">
    <property type="entry name" value="Glycosidases"/>
    <property type="match status" value="2"/>
</dbReference>
<keyword evidence="3 4" id="KW-0326">Glycosidase</keyword>
<dbReference type="InterPro" id="IPR050985">
    <property type="entry name" value="Alpha-glycosidase_related"/>
</dbReference>
<name>A0AAR5NXV4_DENPD</name>
<reference evidence="8" key="1">
    <citation type="journal article" date="2013" name="Genome Biol.">
        <title>Draft genome of the mountain pine beetle, Dendroctonus ponderosae Hopkins, a major forest pest.</title>
        <authorList>
            <person name="Keeling C.I."/>
            <person name="Yuen M.M."/>
            <person name="Liao N.Y."/>
            <person name="Docking T.R."/>
            <person name="Chan S.K."/>
            <person name="Taylor G.A."/>
            <person name="Palmquist D.L."/>
            <person name="Jackman S.D."/>
            <person name="Nguyen A."/>
            <person name="Li M."/>
            <person name="Henderson H."/>
            <person name="Janes J.K."/>
            <person name="Zhao Y."/>
            <person name="Pandoh P."/>
            <person name="Moore R."/>
            <person name="Sperling F.A."/>
            <person name="Huber D.P."/>
            <person name="Birol I."/>
            <person name="Jones S.J."/>
            <person name="Bohlmann J."/>
        </authorList>
    </citation>
    <scope>NUCLEOTIDE SEQUENCE</scope>
</reference>
<evidence type="ECO:0000256" key="4">
    <source>
        <dbReference type="RuleBase" id="RU361185"/>
    </source>
</evidence>
<dbReference type="Pfam" id="PF21365">
    <property type="entry name" value="Glyco_hydro_31_3rd"/>
    <property type="match status" value="1"/>
</dbReference>
<dbReference type="PANTHER" id="PTHR43053">
    <property type="entry name" value="GLYCOSIDASE FAMILY 31"/>
    <property type="match status" value="1"/>
</dbReference>
<evidence type="ECO:0000256" key="1">
    <source>
        <dbReference type="ARBA" id="ARBA00007806"/>
    </source>
</evidence>